<dbReference type="Proteomes" id="UP000245489">
    <property type="component" value="Unassembled WGS sequence"/>
</dbReference>
<sequence>MTLYITKNTPSNSPTYSSRCLGYIGLTMYESVVNAYPNYQSLSGQLNGLDSLPKPEKNKKYDWKLSLNAAQATVLKNIYNQTSDKNKLKIDSLENVIFEYYTQNIQDKALIERSVTFGKSIANSIFEWSKTDGGHRGYLKNFDKKMVHPQRAGSWSPPLFAQSFSHYPLHPHWGENRTFLKVNHEIQDPKVIPFDTLPNSEYYQQFQRTAKQKETLTQAQKEAAIWWSDDPEETFTPPGHSYYLATLVIKKVQPDLIKCTETYAKVGLAVADAFINCWKWKYKFFTERPNNYVTQHINQRWESFWPDPPFPAFPSGHAIQASATATVLAGMYGDKFTFTDDAHVGRKKDEIRNVDYKARNYNSFWEVAQETANSRFYGGIHIPQDNERGLEKGKEVGENINHLIWKK</sequence>
<evidence type="ECO:0000259" key="1">
    <source>
        <dbReference type="Pfam" id="PF01569"/>
    </source>
</evidence>
<dbReference type="InterPro" id="IPR000326">
    <property type="entry name" value="PAP2/HPO"/>
</dbReference>
<reference evidence="2 3" key="1">
    <citation type="submission" date="2018-05" db="EMBL/GenBank/DDBJ databases">
        <title>Genomic Encyclopedia of Archaeal and Bacterial Type Strains, Phase II (KMG-II): from individual species to whole genera.</title>
        <authorList>
            <person name="Goeker M."/>
        </authorList>
    </citation>
    <scope>NUCLEOTIDE SEQUENCE [LARGE SCALE GENOMIC DNA]</scope>
    <source>
        <strain evidence="2 3">DSM 22214</strain>
    </source>
</reference>
<organism evidence="2 3">
    <name type="scientific">Arcicella aurantiaca</name>
    <dbReference type="NCBI Taxonomy" id="591202"/>
    <lineage>
        <taxon>Bacteria</taxon>
        <taxon>Pseudomonadati</taxon>
        <taxon>Bacteroidota</taxon>
        <taxon>Cytophagia</taxon>
        <taxon>Cytophagales</taxon>
        <taxon>Flectobacillaceae</taxon>
        <taxon>Arcicella</taxon>
    </lineage>
</organism>
<dbReference type="InterPro" id="IPR052559">
    <property type="entry name" value="V-haloperoxidase"/>
</dbReference>
<accession>A0A316EE48</accession>
<dbReference type="Pfam" id="PF01569">
    <property type="entry name" value="PAP2"/>
    <property type="match status" value="1"/>
</dbReference>
<dbReference type="Gene3D" id="1.10.606.20">
    <property type="match status" value="1"/>
</dbReference>
<dbReference type="PANTHER" id="PTHR34599:SF1">
    <property type="entry name" value="PHOSPHATIDIC ACID PHOSPHATASE TYPE 2_HALOPEROXIDASE DOMAIN-CONTAINING PROTEIN"/>
    <property type="match status" value="1"/>
</dbReference>
<dbReference type="AlphaFoldDB" id="A0A316EE48"/>
<name>A0A316EE48_9BACT</name>
<dbReference type="InterPro" id="IPR036938">
    <property type="entry name" value="PAP2/HPO_sf"/>
</dbReference>
<evidence type="ECO:0000313" key="2">
    <source>
        <dbReference type="EMBL" id="PWK26931.1"/>
    </source>
</evidence>
<dbReference type="SUPFAM" id="SSF48317">
    <property type="entry name" value="Acid phosphatase/Vanadium-dependent haloperoxidase"/>
    <property type="match status" value="1"/>
</dbReference>
<keyword evidence="3" id="KW-1185">Reference proteome</keyword>
<gene>
    <name evidence="2" type="ORF">LV89_02137</name>
</gene>
<protein>
    <submittedName>
        <fullName evidence="2">PAP2 superfamily protein</fullName>
    </submittedName>
</protein>
<proteinExistence type="predicted"/>
<dbReference type="EMBL" id="QGGO01000009">
    <property type="protein sequence ID" value="PWK26931.1"/>
    <property type="molecule type" value="Genomic_DNA"/>
</dbReference>
<dbReference type="CDD" id="cd03398">
    <property type="entry name" value="PAP2_haloperoxidase"/>
    <property type="match status" value="1"/>
</dbReference>
<dbReference type="PANTHER" id="PTHR34599">
    <property type="entry name" value="PEROXIDASE-RELATED"/>
    <property type="match status" value="1"/>
</dbReference>
<feature type="domain" description="Phosphatidic acid phosphatase type 2/haloperoxidase" evidence="1">
    <location>
        <begin position="268"/>
        <end position="386"/>
    </location>
</feature>
<comment type="caution">
    <text evidence="2">The sequence shown here is derived from an EMBL/GenBank/DDBJ whole genome shotgun (WGS) entry which is preliminary data.</text>
</comment>
<evidence type="ECO:0000313" key="3">
    <source>
        <dbReference type="Proteomes" id="UP000245489"/>
    </source>
</evidence>